<keyword evidence="2" id="KW-1185">Reference proteome</keyword>
<gene>
    <name evidence="1" type="ORF">GCM10022229_16510</name>
</gene>
<evidence type="ECO:0000313" key="1">
    <source>
        <dbReference type="EMBL" id="GAA3923344.1"/>
    </source>
</evidence>
<reference evidence="2" key="1">
    <citation type="journal article" date="2019" name="Int. J. Syst. Evol. Microbiol.">
        <title>The Global Catalogue of Microorganisms (GCM) 10K type strain sequencing project: providing services to taxonomists for standard genome sequencing and annotation.</title>
        <authorList>
            <consortium name="The Broad Institute Genomics Platform"/>
            <consortium name="The Broad Institute Genome Sequencing Center for Infectious Disease"/>
            <person name="Wu L."/>
            <person name="Ma J."/>
        </authorList>
    </citation>
    <scope>NUCLEOTIDE SEQUENCE [LARGE SCALE GENOMIC DNA]</scope>
    <source>
        <strain evidence="2">JCM 16916</strain>
    </source>
</reference>
<evidence type="ECO:0000313" key="2">
    <source>
        <dbReference type="Proteomes" id="UP001501727"/>
    </source>
</evidence>
<sequence length="141" mass="15419">MPALAFALALAGCHRAPRPTPPPPIPDDGGAFTVAESMLDTWNTIGQVLVRLDGVEYLGRAQMLGLYDVNYRGEHFLVRARALPLETAGQGLRTHVDALARQGGAYRSEASFDLLQQLAQTVPVEVARYRQPVRLPGEDKR</sequence>
<dbReference type="EMBL" id="BAAAZU010000006">
    <property type="protein sequence ID" value="GAA3923344.1"/>
    <property type="molecule type" value="Genomic_DNA"/>
</dbReference>
<dbReference type="Proteomes" id="UP001501727">
    <property type="component" value="Unassembled WGS sequence"/>
</dbReference>
<organism evidence="1 2">
    <name type="scientific">Luteimonas lutimaris</name>
    <dbReference type="NCBI Taxonomy" id="698645"/>
    <lineage>
        <taxon>Bacteria</taxon>
        <taxon>Pseudomonadati</taxon>
        <taxon>Pseudomonadota</taxon>
        <taxon>Gammaproteobacteria</taxon>
        <taxon>Lysobacterales</taxon>
        <taxon>Lysobacteraceae</taxon>
        <taxon>Luteimonas</taxon>
    </lineage>
</organism>
<protein>
    <submittedName>
        <fullName evidence="1">Uncharacterized protein</fullName>
    </submittedName>
</protein>
<name>A0ABP7MHK8_9GAMM</name>
<accession>A0ABP7MHK8</accession>
<proteinExistence type="predicted"/>
<comment type="caution">
    <text evidence="1">The sequence shown here is derived from an EMBL/GenBank/DDBJ whole genome shotgun (WGS) entry which is preliminary data.</text>
</comment>